<accession>A0A9N9JRX1</accession>
<feature type="non-terminal residue" evidence="1">
    <location>
        <position position="55"/>
    </location>
</feature>
<evidence type="ECO:0000313" key="2">
    <source>
        <dbReference type="Proteomes" id="UP000789405"/>
    </source>
</evidence>
<reference evidence="1" key="1">
    <citation type="submission" date="2021-06" db="EMBL/GenBank/DDBJ databases">
        <authorList>
            <person name="Kallberg Y."/>
            <person name="Tangrot J."/>
            <person name="Rosling A."/>
        </authorList>
    </citation>
    <scope>NUCLEOTIDE SEQUENCE</scope>
    <source>
        <strain evidence="1">MA453B</strain>
    </source>
</reference>
<name>A0A9N9JRX1_9GLOM</name>
<protein>
    <submittedName>
        <fullName evidence="1">2649_t:CDS:1</fullName>
    </submittedName>
</protein>
<sequence length="55" mass="6464">MLNDPILKKTIEIQTIEIELLQFVVILLKNLKQFQSLINEPLLIKLPVARNEEHK</sequence>
<gene>
    <name evidence="1" type="ORF">DERYTH_LOCUS21454</name>
</gene>
<dbReference type="EMBL" id="CAJVPY010027399">
    <property type="protein sequence ID" value="CAG8791127.1"/>
    <property type="molecule type" value="Genomic_DNA"/>
</dbReference>
<evidence type="ECO:0000313" key="1">
    <source>
        <dbReference type="EMBL" id="CAG8791127.1"/>
    </source>
</evidence>
<dbReference type="AlphaFoldDB" id="A0A9N9JRX1"/>
<proteinExistence type="predicted"/>
<comment type="caution">
    <text evidence="1">The sequence shown here is derived from an EMBL/GenBank/DDBJ whole genome shotgun (WGS) entry which is preliminary data.</text>
</comment>
<keyword evidence="2" id="KW-1185">Reference proteome</keyword>
<dbReference type="Proteomes" id="UP000789405">
    <property type="component" value="Unassembled WGS sequence"/>
</dbReference>
<organism evidence="1 2">
    <name type="scientific">Dentiscutata erythropus</name>
    <dbReference type="NCBI Taxonomy" id="1348616"/>
    <lineage>
        <taxon>Eukaryota</taxon>
        <taxon>Fungi</taxon>
        <taxon>Fungi incertae sedis</taxon>
        <taxon>Mucoromycota</taxon>
        <taxon>Glomeromycotina</taxon>
        <taxon>Glomeromycetes</taxon>
        <taxon>Diversisporales</taxon>
        <taxon>Gigasporaceae</taxon>
        <taxon>Dentiscutata</taxon>
    </lineage>
</organism>